<organism evidence="1 2">
    <name type="scientific">Acinetobacter pollinis</name>
    <dbReference type="NCBI Taxonomy" id="2605270"/>
    <lineage>
        <taxon>Bacteria</taxon>
        <taxon>Pseudomonadati</taxon>
        <taxon>Pseudomonadota</taxon>
        <taxon>Gammaproteobacteria</taxon>
        <taxon>Moraxellales</taxon>
        <taxon>Moraxellaceae</taxon>
        <taxon>Acinetobacter</taxon>
    </lineage>
</organism>
<protein>
    <submittedName>
        <fullName evidence="1">Uncharacterized protein</fullName>
    </submittedName>
</protein>
<evidence type="ECO:0000313" key="1">
    <source>
        <dbReference type="EMBL" id="MEB5475523.1"/>
    </source>
</evidence>
<dbReference type="EMBL" id="VTDN01000001">
    <property type="protein sequence ID" value="MEB5475523.1"/>
    <property type="molecule type" value="Genomic_DNA"/>
</dbReference>
<keyword evidence="2" id="KW-1185">Reference proteome</keyword>
<sequence length="74" mass="8137">MPHIVKIIPGRTHDGSPIGQGTKVLLSNGEYLQGIQSIRIDIKSGDLWKAFIEVVPSKQDDAEALLDLINKDDK</sequence>
<dbReference type="RefSeq" id="WP_325774177.1">
    <property type="nucleotide sequence ID" value="NZ_VTDN01000001.1"/>
</dbReference>
<reference evidence="1 2" key="1">
    <citation type="submission" date="2019-08" db="EMBL/GenBank/DDBJ databases">
        <title>Five species of Acinetobacter isolated from floral nectar and animal pollinators.</title>
        <authorList>
            <person name="Hendry T.A."/>
        </authorList>
    </citation>
    <scope>NUCLEOTIDE SEQUENCE [LARGE SCALE GENOMIC DNA]</scope>
    <source>
        <strain evidence="1 2">MD18.27</strain>
    </source>
</reference>
<name>A0ABU6DQ40_9GAMM</name>
<proteinExistence type="predicted"/>
<comment type="caution">
    <text evidence="1">The sequence shown here is derived from an EMBL/GenBank/DDBJ whole genome shotgun (WGS) entry which is preliminary data.</text>
</comment>
<evidence type="ECO:0000313" key="2">
    <source>
        <dbReference type="Proteomes" id="UP001339883"/>
    </source>
</evidence>
<dbReference type="Proteomes" id="UP001339883">
    <property type="component" value="Unassembled WGS sequence"/>
</dbReference>
<accession>A0ABU6DQ40</accession>
<gene>
    <name evidence="1" type="ORF">I2F25_00400</name>
</gene>